<organism evidence="3 4">
    <name type="scientific">Mycoplasmoides pneumoniae (strain ATCC 15531 / DSM 23978 / CIP 103766 / NBRC 14401 / NCTC 10119 / FH)</name>
    <name type="common">Mycoplasma pneumoniae</name>
    <dbReference type="NCBI Taxonomy" id="722438"/>
    <lineage>
        <taxon>Bacteria</taxon>
        <taxon>Bacillati</taxon>
        <taxon>Mycoplasmatota</taxon>
        <taxon>Mycoplasmoidales</taxon>
        <taxon>Mycoplasmoidaceae</taxon>
        <taxon>Mycoplasmoides</taxon>
    </lineage>
</organism>
<sequence length="386" mass="43911">MKTVTAAGGVKRKEWKTNYLINTIPKKSEALHDLYDLSFSMQLANNKWRVFGTGWLIDWKKPKRTHNLSEPFYLYLATNLHIAVALSNPKDYAPFNKASIGNSLTTVFCLGKYINPQLFKLRTDVSNAFVSIQTSTIPKTAFVARDFVPLQNRGNQWVAPVRASEDDPALAKSYLDFAIIEVPLFLHNQMDKQIYDHFMRPAINTYERLGNSVGIFAYQPMASFKRDSYFALGYPQVESNIAALNLNQTEVKPTRPEDVAQVTFKEPWSVDHHREIPTLTTNQLTTIKTKHFSGSKLSWPFDHTKSFKIKNKWLGQNYQMYGHGLGIDQVNLRKGTSSSLVINQKRQIVGIYFATVITNPKKAVRNDVGLVQMLRFQGEGNSLNPN</sequence>
<gene>
    <name evidence="3" type="ordered locus">MPNE_0679</name>
</gene>
<feature type="domain" description="DUF31" evidence="2">
    <location>
        <begin position="29"/>
        <end position="354"/>
    </location>
</feature>
<accession>A0A0H3DKI0</accession>
<dbReference type="HOGENOM" id="CLU_038569_1_0_14"/>
<dbReference type="PaxDb" id="722438-MPNE_0679"/>
<evidence type="ECO:0000313" key="3">
    <source>
        <dbReference type="EMBL" id="ADK86734.1"/>
    </source>
</evidence>
<dbReference type="EMBL" id="CP002077">
    <property type="protein sequence ID" value="ADK86734.1"/>
    <property type="molecule type" value="Genomic_DNA"/>
</dbReference>
<protein>
    <recommendedName>
        <fullName evidence="2">DUF31 domain-containing protein</fullName>
    </recommendedName>
</protein>
<dbReference type="PATRIC" id="fig|722438.3.peg.656"/>
<reference evidence="3 4" key="1">
    <citation type="journal article" date="2010" name="Appl. Environ. Microbiol.">
        <title>Targeted chromosomal knockouts in Mycoplasma pneumoniae.</title>
        <authorList>
            <person name="Krishnakumar R."/>
            <person name="Assad-Garcia N."/>
            <person name="Benders G.A."/>
            <person name="Phan Q."/>
            <person name="Montague M.G."/>
            <person name="Glass J.I."/>
        </authorList>
    </citation>
    <scope>NUCLEOTIDE SEQUENCE [LARGE SCALE GENOMIC DNA]</scope>
    <source>
        <strain evidence="4">ATCC 15531 / DSM 22911 / NBRC 14401 / NCTC 10119 / FH</strain>
    </source>
</reference>
<dbReference type="AlphaFoldDB" id="A0A0H3DKI0"/>
<comment type="similarity">
    <text evidence="1">Belongs to the MG067/MG068/MG395 family.</text>
</comment>
<evidence type="ECO:0000313" key="4">
    <source>
        <dbReference type="Proteomes" id="UP000007756"/>
    </source>
</evidence>
<evidence type="ECO:0000259" key="2">
    <source>
        <dbReference type="Pfam" id="PF01732"/>
    </source>
</evidence>
<name>A0A0H3DKI0_MYCPB</name>
<dbReference type="InterPro" id="IPR022381">
    <property type="entry name" value="Uncharacterised_MG067"/>
</dbReference>
<dbReference type="KEGG" id="mpj:MPNE_0679"/>
<evidence type="ECO:0000256" key="1">
    <source>
        <dbReference type="ARBA" id="ARBA00007807"/>
    </source>
</evidence>
<dbReference type="PRINTS" id="PR00840">
    <property type="entry name" value="Y06768FAMILY"/>
</dbReference>
<dbReference type="Pfam" id="PF01732">
    <property type="entry name" value="Mycop_pep_DUF31"/>
    <property type="match status" value="1"/>
</dbReference>
<dbReference type="Proteomes" id="UP000007756">
    <property type="component" value="Chromosome"/>
</dbReference>
<proteinExistence type="inferred from homology"/>
<dbReference type="InterPro" id="IPR022382">
    <property type="entry name" value="Mycoplasma_peptidase_DUF31"/>
</dbReference>